<dbReference type="EMBL" id="AUWU02000004">
    <property type="protein sequence ID" value="KAH0574355.1"/>
    <property type="molecule type" value="Genomic_DNA"/>
</dbReference>
<organism evidence="8">
    <name type="scientific">Spironucleus salmonicida</name>
    <dbReference type="NCBI Taxonomy" id="348837"/>
    <lineage>
        <taxon>Eukaryota</taxon>
        <taxon>Metamonada</taxon>
        <taxon>Diplomonadida</taxon>
        <taxon>Hexamitidae</taxon>
        <taxon>Hexamitinae</taxon>
        <taxon>Spironucleus</taxon>
    </lineage>
</organism>
<dbReference type="Proteomes" id="UP000018208">
    <property type="component" value="Unassembled WGS sequence"/>
</dbReference>
<reference evidence="8 9" key="1">
    <citation type="journal article" date="2014" name="PLoS Genet.">
        <title>The Genome of Spironucleus salmonicida Highlights a Fish Pathogen Adapted to Fluctuating Environments.</title>
        <authorList>
            <person name="Xu F."/>
            <person name="Jerlstrom-Hultqvist J."/>
            <person name="Einarsson E."/>
            <person name="Astvaldsson A."/>
            <person name="Svard S.G."/>
            <person name="Andersson J.O."/>
        </authorList>
    </citation>
    <scope>NUCLEOTIDE SEQUENCE</scope>
    <source>
        <strain evidence="9">ATCC 50377</strain>
    </source>
</reference>
<evidence type="ECO:0000259" key="7">
    <source>
        <dbReference type="Pfam" id="PF00291"/>
    </source>
</evidence>
<evidence type="ECO:0000256" key="5">
    <source>
        <dbReference type="ARBA" id="ARBA00022898"/>
    </source>
</evidence>
<dbReference type="PROSITE" id="PS00901">
    <property type="entry name" value="CYS_SYNTHASE"/>
    <property type="match status" value="1"/>
</dbReference>
<evidence type="ECO:0000256" key="1">
    <source>
        <dbReference type="ARBA" id="ARBA00001933"/>
    </source>
</evidence>
<dbReference type="GO" id="GO:0006535">
    <property type="term" value="P:cysteine biosynthetic process from serine"/>
    <property type="evidence" value="ECO:0007669"/>
    <property type="project" value="InterPro"/>
</dbReference>
<dbReference type="CDD" id="cd01561">
    <property type="entry name" value="CBS_like"/>
    <property type="match status" value="1"/>
</dbReference>
<dbReference type="OrthoDB" id="10259545at2759"/>
<dbReference type="Pfam" id="PF00291">
    <property type="entry name" value="PALP"/>
    <property type="match status" value="1"/>
</dbReference>
<dbReference type="PANTHER" id="PTHR10314">
    <property type="entry name" value="CYSTATHIONINE BETA-SYNTHASE"/>
    <property type="match status" value="1"/>
</dbReference>
<evidence type="ECO:0000313" key="10">
    <source>
        <dbReference type="Proteomes" id="UP000018208"/>
    </source>
</evidence>
<dbReference type="SUPFAM" id="SSF53686">
    <property type="entry name" value="Tryptophan synthase beta subunit-like PLP-dependent enzymes"/>
    <property type="match status" value="1"/>
</dbReference>
<sequence length="317" mass="34442">MTLITEELGKTPLIRLQQLPKGGRVFCKYEAISPGGSIKDRVAIAMLKDLISQNRITPKTRLIEPTSGNTGVALALVCAAYQIPLTIVMPSNMSIERRLLIQGYGANLILTESTLGTRGAIAKCKELMDENKNYISLGQFDNQANVKAHECTTGVELVNQCKEYNINPKFFVVGCGTGGTISGASIPLKAAFPELKSIALEPEKAIILETQKACKPQPHVIQGIGTGFIPQVYNPDIVDEIMQINDDQALNTTKLLARKEGILAGVSSGANVYAAIQYASKYDCDVITILPDTGERYMSLQGIFEDLDDEDLDEDDD</sequence>
<dbReference type="GO" id="GO:0016740">
    <property type="term" value="F:transferase activity"/>
    <property type="evidence" value="ECO:0007669"/>
    <property type="project" value="UniProtKB-KW"/>
</dbReference>
<name>V6M5Z8_9EUKA</name>
<keyword evidence="10" id="KW-1185">Reference proteome</keyword>
<dbReference type="InterPro" id="IPR001216">
    <property type="entry name" value="P-phosphate_BS"/>
</dbReference>
<dbReference type="FunFam" id="3.40.50.1100:FF:000006">
    <property type="entry name" value="Cysteine synthase"/>
    <property type="match status" value="1"/>
</dbReference>
<comment type="cofactor">
    <cofactor evidence="1">
        <name>pyridoxal 5'-phosphate</name>
        <dbReference type="ChEBI" id="CHEBI:597326"/>
    </cofactor>
</comment>
<dbReference type="InterPro" id="IPR036052">
    <property type="entry name" value="TrpB-like_PALP_sf"/>
</dbReference>
<evidence type="ECO:0000256" key="3">
    <source>
        <dbReference type="ARBA" id="ARBA00022605"/>
    </source>
</evidence>
<evidence type="ECO:0000313" key="9">
    <source>
        <dbReference type="EMBL" id="KAH0574355.1"/>
    </source>
</evidence>
<dbReference type="VEuPathDB" id="GiardiaDB:SS50377_24310"/>
<dbReference type="InterPro" id="IPR050214">
    <property type="entry name" value="Cys_Synth/Cystath_Beta-Synth"/>
</dbReference>
<keyword evidence="3" id="KW-0028">Amino-acid biosynthesis</keyword>
<accession>V6M5Z8</accession>
<proteinExistence type="inferred from homology"/>
<evidence type="ECO:0000256" key="4">
    <source>
        <dbReference type="ARBA" id="ARBA00022679"/>
    </source>
</evidence>
<evidence type="ECO:0000313" key="8">
    <source>
        <dbReference type="EMBL" id="EST48784.1"/>
    </source>
</evidence>
<feature type="domain" description="Tryptophan synthase beta chain-like PALP" evidence="7">
    <location>
        <begin position="4"/>
        <end position="292"/>
    </location>
</feature>
<dbReference type="EMBL" id="KI545976">
    <property type="protein sequence ID" value="EST48784.1"/>
    <property type="molecule type" value="Genomic_DNA"/>
</dbReference>
<keyword evidence="6" id="KW-0198">Cysteine biosynthesis</keyword>
<keyword evidence="5" id="KW-0663">Pyridoxal phosphate</keyword>
<dbReference type="AlphaFoldDB" id="V6M5Z8"/>
<evidence type="ECO:0000256" key="2">
    <source>
        <dbReference type="ARBA" id="ARBA00007103"/>
    </source>
</evidence>
<gene>
    <name evidence="8" type="ORF">SS50377_11006</name>
    <name evidence="9" type="ORF">SS50377_24310</name>
</gene>
<evidence type="ECO:0000256" key="6">
    <source>
        <dbReference type="ARBA" id="ARBA00023192"/>
    </source>
</evidence>
<protein>
    <submittedName>
        <fullName evidence="8">Cysteine synthase A</fullName>
    </submittedName>
</protein>
<comment type="similarity">
    <text evidence="2">Belongs to the cysteine synthase/cystathionine beta-synthase family.</text>
</comment>
<dbReference type="InterPro" id="IPR001926">
    <property type="entry name" value="TrpB-like_PALP"/>
</dbReference>
<dbReference type="Gene3D" id="3.40.50.1100">
    <property type="match status" value="2"/>
</dbReference>
<reference evidence="9" key="2">
    <citation type="submission" date="2020-12" db="EMBL/GenBank/DDBJ databases">
        <title>New Spironucleus salmonicida genome in near-complete chromosomes.</title>
        <authorList>
            <person name="Xu F."/>
            <person name="Kurt Z."/>
            <person name="Jimenez-Gonzalez A."/>
            <person name="Astvaldsson A."/>
            <person name="Andersson J.O."/>
            <person name="Svard S.G."/>
        </authorList>
    </citation>
    <scope>NUCLEOTIDE SEQUENCE</scope>
    <source>
        <strain evidence="9">ATCC 50377</strain>
    </source>
</reference>
<keyword evidence="4" id="KW-0808">Transferase</keyword>